<reference evidence="7 8" key="1">
    <citation type="submission" date="2019-03" db="EMBL/GenBank/DDBJ databases">
        <title>Genomic Encyclopedia of Type Strains, Phase IV (KMG-IV): sequencing the most valuable type-strain genomes for metagenomic binning, comparative biology and taxonomic classification.</title>
        <authorList>
            <person name="Goeker M."/>
        </authorList>
    </citation>
    <scope>NUCLEOTIDE SEQUENCE [LARGE SCALE GENOMIC DNA]</scope>
    <source>
        <strain evidence="7 8">DSM 45934</strain>
    </source>
</reference>
<keyword evidence="6" id="KW-0411">Iron-sulfur</keyword>
<keyword evidence="8" id="KW-1185">Reference proteome</keyword>
<keyword evidence="3" id="KW-0949">S-adenosyl-L-methionine</keyword>
<comment type="caution">
    <text evidence="7">The sequence shown here is derived from an EMBL/GenBank/DDBJ whole genome shotgun (WGS) entry which is preliminary data.</text>
</comment>
<dbReference type="Proteomes" id="UP000295680">
    <property type="component" value="Unassembled WGS sequence"/>
</dbReference>
<dbReference type="InterPro" id="IPR058240">
    <property type="entry name" value="rSAM_sf"/>
</dbReference>
<proteinExistence type="predicted"/>
<evidence type="ECO:0000256" key="5">
    <source>
        <dbReference type="ARBA" id="ARBA00023004"/>
    </source>
</evidence>
<dbReference type="Gene3D" id="3.20.20.70">
    <property type="entry name" value="Aldolase class I"/>
    <property type="match status" value="1"/>
</dbReference>
<sequence length="214" mass="22560">MTGDGHLDIADWHPACRVLGPGTRYVLWVQGCPLSCAGCVSPQWIPFGGGRRVAVDDLAATIAATAADGLTLSGGEPFAQAGALARLVSRIRAVRDLSVMCFTGYSLDHLASRGGPAAVALLSLVDILVDGPYLARRHADLRWRGSANQRVHQLTDRHAGDLVGPDVGAGLQIEVAVDGTVQWLGVPPVPGFRAEFERAIGVIPQQPQGEESTR</sequence>
<dbReference type="SUPFAM" id="SSF102114">
    <property type="entry name" value="Radical SAM enzymes"/>
    <property type="match status" value="1"/>
</dbReference>
<dbReference type="InterPro" id="IPR034457">
    <property type="entry name" value="Organic_radical-activating"/>
</dbReference>
<dbReference type="PANTHER" id="PTHR30352">
    <property type="entry name" value="PYRUVATE FORMATE-LYASE-ACTIVATING ENZYME"/>
    <property type="match status" value="1"/>
</dbReference>
<dbReference type="InterPro" id="IPR007197">
    <property type="entry name" value="rSAM"/>
</dbReference>
<dbReference type="RefSeq" id="WP_165960977.1">
    <property type="nucleotide sequence ID" value="NZ_SLWS01000016.1"/>
</dbReference>
<dbReference type="AlphaFoldDB" id="A0A4R2IRJ7"/>
<dbReference type="EMBL" id="SLWS01000016">
    <property type="protein sequence ID" value="TCO48021.1"/>
    <property type="molecule type" value="Genomic_DNA"/>
</dbReference>
<dbReference type="SFLD" id="SFLDG01066">
    <property type="entry name" value="organic_radical-activating_enz"/>
    <property type="match status" value="1"/>
</dbReference>
<protein>
    <submittedName>
        <fullName evidence="7">Anaerobic ribonucleoside-triphosphate reductase activating protein</fullName>
    </submittedName>
</protein>
<dbReference type="PANTHER" id="PTHR30352:SF2">
    <property type="entry name" value="ANAEROBIC RIBONUCLEOSIDE-TRIPHOSPHATE REDUCTASE-ACTIVATING PROTEIN"/>
    <property type="match status" value="1"/>
</dbReference>
<evidence type="ECO:0000256" key="6">
    <source>
        <dbReference type="ARBA" id="ARBA00023014"/>
    </source>
</evidence>
<dbReference type="SFLD" id="SFLDF00299">
    <property type="entry name" value="anaerobic_ribonucleoside-triph"/>
    <property type="match status" value="1"/>
</dbReference>
<dbReference type="GO" id="GO:0046872">
    <property type="term" value="F:metal ion binding"/>
    <property type="evidence" value="ECO:0007669"/>
    <property type="project" value="UniProtKB-KW"/>
</dbReference>
<dbReference type="SFLD" id="SFLDS00029">
    <property type="entry name" value="Radical_SAM"/>
    <property type="match status" value="1"/>
</dbReference>
<evidence type="ECO:0000256" key="4">
    <source>
        <dbReference type="ARBA" id="ARBA00022723"/>
    </source>
</evidence>
<dbReference type="Pfam" id="PF13353">
    <property type="entry name" value="Fer4_12"/>
    <property type="match status" value="1"/>
</dbReference>
<evidence type="ECO:0000256" key="3">
    <source>
        <dbReference type="ARBA" id="ARBA00022691"/>
    </source>
</evidence>
<keyword evidence="4" id="KW-0479">Metal-binding</keyword>
<keyword evidence="5" id="KW-0408">Iron</keyword>
<dbReference type="SFLD" id="SFLDG01063">
    <property type="entry name" value="activating_enzymes__group_1"/>
    <property type="match status" value="1"/>
</dbReference>
<evidence type="ECO:0000256" key="2">
    <source>
        <dbReference type="ARBA" id="ARBA00022485"/>
    </source>
</evidence>
<dbReference type="InterPro" id="IPR012837">
    <property type="entry name" value="NrdG"/>
</dbReference>
<name>A0A4R2IRJ7_9PSEU</name>
<evidence type="ECO:0000313" key="7">
    <source>
        <dbReference type="EMBL" id="TCO48021.1"/>
    </source>
</evidence>
<evidence type="ECO:0000313" key="8">
    <source>
        <dbReference type="Proteomes" id="UP000295680"/>
    </source>
</evidence>
<dbReference type="GO" id="GO:0051539">
    <property type="term" value="F:4 iron, 4 sulfur cluster binding"/>
    <property type="evidence" value="ECO:0007669"/>
    <property type="project" value="UniProtKB-KW"/>
</dbReference>
<dbReference type="GO" id="GO:0043365">
    <property type="term" value="F:[formate-C-acetyltransferase]-activating enzyme activity"/>
    <property type="evidence" value="ECO:0007669"/>
    <property type="project" value="InterPro"/>
</dbReference>
<organism evidence="7 8">
    <name type="scientific">Actinocrispum wychmicini</name>
    <dbReference type="NCBI Taxonomy" id="1213861"/>
    <lineage>
        <taxon>Bacteria</taxon>
        <taxon>Bacillati</taxon>
        <taxon>Actinomycetota</taxon>
        <taxon>Actinomycetes</taxon>
        <taxon>Pseudonocardiales</taxon>
        <taxon>Pseudonocardiaceae</taxon>
        <taxon>Actinocrispum</taxon>
    </lineage>
</organism>
<evidence type="ECO:0000256" key="1">
    <source>
        <dbReference type="ARBA" id="ARBA00001966"/>
    </source>
</evidence>
<dbReference type="InterPro" id="IPR013785">
    <property type="entry name" value="Aldolase_TIM"/>
</dbReference>
<gene>
    <name evidence="7" type="ORF">EV192_11674</name>
</gene>
<comment type="cofactor">
    <cofactor evidence="1">
        <name>[4Fe-4S] cluster</name>
        <dbReference type="ChEBI" id="CHEBI:49883"/>
    </cofactor>
</comment>
<accession>A0A4R2IRJ7</accession>
<keyword evidence="2" id="KW-0004">4Fe-4S</keyword>
<dbReference type="GO" id="GO:0004748">
    <property type="term" value="F:ribonucleoside-diphosphate reductase activity, thioredoxin disulfide as acceptor"/>
    <property type="evidence" value="ECO:0007669"/>
    <property type="project" value="TreeGrafter"/>
</dbReference>